<dbReference type="GO" id="GO:0022627">
    <property type="term" value="C:cytosolic small ribosomal subunit"/>
    <property type="evidence" value="ECO:0007669"/>
    <property type="project" value="TreeGrafter"/>
</dbReference>
<dbReference type="InterPro" id="IPR014721">
    <property type="entry name" value="Ribsml_uS5_D2-typ_fold_subgr"/>
</dbReference>
<dbReference type="GO" id="GO:0003735">
    <property type="term" value="F:structural constituent of ribosome"/>
    <property type="evidence" value="ECO:0007669"/>
    <property type="project" value="InterPro"/>
</dbReference>
<keyword evidence="3 4" id="KW-0687">Ribonucleoprotein</keyword>
<dbReference type="PROSITE" id="PS00360">
    <property type="entry name" value="RIBOSOMAL_S9"/>
    <property type="match status" value="1"/>
</dbReference>
<keyword evidence="7" id="KW-1185">Reference proteome</keyword>
<evidence type="ECO:0000256" key="5">
    <source>
        <dbReference type="SAM" id="Coils"/>
    </source>
</evidence>
<dbReference type="PANTHER" id="PTHR21569">
    <property type="entry name" value="RIBOSOMAL PROTEIN S9"/>
    <property type="match status" value="1"/>
</dbReference>
<protein>
    <recommendedName>
        <fullName evidence="8">30S ribosomal protein S9</fullName>
    </recommendedName>
</protein>
<evidence type="ECO:0008006" key="8">
    <source>
        <dbReference type="Google" id="ProtNLM"/>
    </source>
</evidence>
<evidence type="ECO:0000256" key="2">
    <source>
        <dbReference type="ARBA" id="ARBA00022980"/>
    </source>
</evidence>
<reference evidence="6 7" key="1">
    <citation type="submission" date="2018-06" db="EMBL/GenBank/DDBJ databases">
        <title>The Genome of Cuscuta australis (Dodder) Provides Insight into the Evolution of Plant Parasitism.</title>
        <authorList>
            <person name="Liu H."/>
        </authorList>
    </citation>
    <scope>NUCLEOTIDE SEQUENCE [LARGE SCALE GENOMIC DNA]</scope>
    <source>
        <strain evidence="7">cv. Yunnan</strain>
        <tissue evidence="6">Vines</tissue>
    </source>
</reference>
<feature type="coiled-coil region" evidence="5">
    <location>
        <begin position="182"/>
        <end position="211"/>
    </location>
</feature>
<dbReference type="FunFam" id="3.30.230.10:FF:000034">
    <property type="entry name" value="30S ribosomal protein S9"/>
    <property type="match status" value="1"/>
</dbReference>
<dbReference type="InterPro" id="IPR000754">
    <property type="entry name" value="Ribosomal_uS9"/>
</dbReference>
<dbReference type="EMBL" id="NQVE01000015">
    <property type="protein sequence ID" value="RAL54140.1"/>
    <property type="molecule type" value="Genomic_DNA"/>
</dbReference>
<dbReference type="Pfam" id="PF00380">
    <property type="entry name" value="Ribosomal_S9"/>
    <property type="match status" value="1"/>
</dbReference>
<dbReference type="Proteomes" id="UP000249390">
    <property type="component" value="Unassembled WGS sequence"/>
</dbReference>
<dbReference type="InterPro" id="IPR020574">
    <property type="entry name" value="Ribosomal_uS9_CS"/>
</dbReference>
<keyword evidence="5" id="KW-0175">Coiled coil</keyword>
<dbReference type="NCBIfam" id="NF001099">
    <property type="entry name" value="PRK00132.1"/>
    <property type="match status" value="1"/>
</dbReference>
<dbReference type="GO" id="GO:0006412">
    <property type="term" value="P:translation"/>
    <property type="evidence" value="ECO:0007669"/>
    <property type="project" value="InterPro"/>
</dbReference>
<evidence type="ECO:0000313" key="7">
    <source>
        <dbReference type="Proteomes" id="UP000249390"/>
    </source>
</evidence>
<proteinExistence type="inferred from homology"/>
<keyword evidence="2 4" id="KW-0689">Ribosomal protein</keyword>
<dbReference type="AlphaFoldDB" id="A0A328E977"/>
<dbReference type="HAMAP" id="MF_00532_B">
    <property type="entry name" value="Ribosomal_uS9_B"/>
    <property type="match status" value="1"/>
</dbReference>
<dbReference type="GO" id="GO:0003723">
    <property type="term" value="F:RNA binding"/>
    <property type="evidence" value="ECO:0007669"/>
    <property type="project" value="TreeGrafter"/>
</dbReference>
<sequence>MLSRFLCRPSHLRFIISRNTHFLNPKIPSPHAPISSSVPVFFPKNPHFFSTSNNGGGSDSWNLSSSDTPSMFPEYIEISETLPRDESPLFRDLEEPEKGTAVAGGGFVKGFSPWTTEEDEDVKNVFEILDEEDEKGKWEVGSKGGRGENGEWETAAGYKPWSVSVEEDGETVFDVVEEEEKMAGLDFSAEEERLQKEKLEEEQRLELEEKALTVVLKGPNRAFGDLIAASGITEEMLDSLMTLKDLGDIKGLPPLHEIEDMRYERSMSRSSRAEMERQKQEEVAKARVRQVDEKGRAYGTGKRKCSIARVWIEPGNGKFIVNDKEFDVYFPMLDHRANLLRPFSETTTLGMWDVRCTVKGGGVSGQAGAIQLGISRALQNWDPELRRPLREAGFLTRDSRVVERKKPGRAKARKSFQWVKR</sequence>
<name>A0A328E977_9ASTE</name>
<evidence type="ECO:0000256" key="4">
    <source>
        <dbReference type="RuleBase" id="RU003815"/>
    </source>
</evidence>
<dbReference type="SUPFAM" id="SSF54211">
    <property type="entry name" value="Ribosomal protein S5 domain 2-like"/>
    <property type="match status" value="1"/>
</dbReference>
<accession>A0A328E977</accession>
<comment type="caution">
    <text evidence="6">The sequence shown here is derived from an EMBL/GenBank/DDBJ whole genome shotgun (WGS) entry which is preliminary data.</text>
</comment>
<comment type="similarity">
    <text evidence="1 4">Belongs to the universal ribosomal protein uS9 family.</text>
</comment>
<organism evidence="6 7">
    <name type="scientific">Cuscuta australis</name>
    <dbReference type="NCBI Taxonomy" id="267555"/>
    <lineage>
        <taxon>Eukaryota</taxon>
        <taxon>Viridiplantae</taxon>
        <taxon>Streptophyta</taxon>
        <taxon>Embryophyta</taxon>
        <taxon>Tracheophyta</taxon>
        <taxon>Spermatophyta</taxon>
        <taxon>Magnoliopsida</taxon>
        <taxon>eudicotyledons</taxon>
        <taxon>Gunneridae</taxon>
        <taxon>Pentapetalae</taxon>
        <taxon>asterids</taxon>
        <taxon>lamiids</taxon>
        <taxon>Solanales</taxon>
        <taxon>Convolvulaceae</taxon>
        <taxon>Cuscuteae</taxon>
        <taxon>Cuscuta</taxon>
        <taxon>Cuscuta subgen. Grammica</taxon>
        <taxon>Cuscuta sect. Cleistogrammica</taxon>
    </lineage>
</organism>
<evidence type="ECO:0000256" key="3">
    <source>
        <dbReference type="ARBA" id="ARBA00023274"/>
    </source>
</evidence>
<gene>
    <name evidence="6" type="ORF">DM860_004611</name>
</gene>
<evidence type="ECO:0000313" key="6">
    <source>
        <dbReference type="EMBL" id="RAL54140.1"/>
    </source>
</evidence>
<evidence type="ECO:0000256" key="1">
    <source>
        <dbReference type="ARBA" id="ARBA00005251"/>
    </source>
</evidence>
<dbReference type="InterPro" id="IPR023035">
    <property type="entry name" value="Ribosomal_uS9_bac/plastid"/>
</dbReference>
<dbReference type="PANTHER" id="PTHR21569:SF1">
    <property type="entry name" value="SMALL RIBOSOMAL SUBUNIT PROTEIN US9M"/>
    <property type="match status" value="1"/>
</dbReference>
<dbReference type="InterPro" id="IPR020568">
    <property type="entry name" value="Ribosomal_Su5_D2-typ_SF"/>
</dbReference>
<dbReference type="Gene3D" id="3.30.230.10">
    <property type="match status" value="1"/>
</dbReference>